<dbReference type="SUPFAM" id="SSF53474">
    <property type="entry name" value="alpha/beta-Hydrolases"/>
    <property type="match status" value="1"/>
</dbReference>
<dbReference type="Gene3D" id="3.40.50.1820">
    <property type="entry name" value="alpha/beta hydrolase"/>
    <property type="match status" value="1"/>
</dbReference>
<reference evidence="4 5" key="1">
    <citation type="submission" date="2023-11" db="EMBL/GenBank/DDBJ databases">
        <title>An acidophilic fungus is an integral part of prey digestion in a carnivorous sundew plant.</title>
        <authorList>
            <person name="Tsai I.J."/>
        </authorList>
    </citation>
    <scope>NUCLEOTIDE SEQUENCE [LARGE SCALE GENOMIC DNA]</scope>
    <source>
        <strain evidence="4">169a</strain>
    </source>
</reference>
<evidence type="ECO:0000256" key="2">
    <source>
        <dbReference type="ARBA" id="ARBA00038334"/>
    </source>
</evidence>
<dbReference type="PANTHER" id="PTHR43329">
    <property type="entry name" value="EPOXIDE HYDROLASE"/>
    <property type="match status" value="1"/>
</dbReference>
<dbReference type="EMBL" id="CP138581">
    <property type="protein sequence ID" value="WPG98884.1"/>
    <property type="molecule type" value="Genomic_DNA"/>
</dbReference>
<protein>
    <recommendedName>
        <fullName evidence="3">AB hydrolase-1 domain-containing protein</fullName>
    </recommendedName>
</protein>
<evidence type="ECO:0000259" key="3">
    <source>
        <dbReference type="Pfam" id="PF00561"/>
    </source>
</evidence>
<feature type="domain" description="AB hydrolase-1" evidence="3">
    <location>
        <begin position="37"/>
        <end position="186"/>
    </location>
</feature>
<dbReference type="Pfam" id="PF00561">
    <property type="entry name" value="Abhydrolase_1"/>
    <property type="match status" value="1"/>
</dbReference>
<dbReference type="GO" id="GO:0016787">
    <property type="term" value="F:hydrolase activity"/>
    <property type="evidence" value="ECO:0007669"/>
    <property type="project" value="UniProtKB-KW"/>
</dbReference>
<dbReference type="Proteomes" id="UP001303373">
    <property type="component" value="Chromosome 2"/>
</dbReference>
<dbReference type="InterPro" id="IPR000073">
    <property type="entry name" value="AB_hydrolase_1"/>
</dbReference>
<name>A0AAQ3LZR7_9PEZI</name>
<comment type="similarity">
    <text evidence="2">Belongs to the AB hydrolase superfamily. Epoxide hydrolase family.</text>
</comment>
<keyword evidence="1" id="KW-0378">Hydrolase</keyword>
<proteinExistence type="inferred from homology"/>
<sequence length="315" mass="35247">MADASLKTLHPFLNEVDTKVSSGGTIRSYSHDTRSGPVLLLLHGYPQSSYMWRHIVPWLKDYSLFIPELPGYGISSLPPKPDKRTVGNLILEAFRSVFPSRDVIWVGHDRGARVGHRLLVDNDASHRIITAILIDIVPTTQQWRAFANPLASIAYYHWPFLALPTAPQLIEAMGGYEYCKNSLDRARGANEVGAAKFKENDAVDHYSHLFSLPETIAGSCADYASAAGDEVKEQESDQKEGKKIQTSTLVLYSASNLGRMHDVDAVWKEWVQDGTELRTVGIKEFGHYLPEETPEQVAEFVLDWVEKHSSKQAKI</sequence>
<accession>A0AAQ3LZR7</accession>
<organism evidence="4 5">
    <name type="scientific">Acrodontium crateriforme</name>
    <dbReference type="NCBI Taxonomy" id="150365"/>
    <lineage>
        <taxon>Eukaryota</taxon>
        <taxon>Fungi</taxon>
        <taxon>Dikarya</taxon>
        <taxon>Ascomycota</taxon>
        <taxon>Pezizomycotina</taxon>
        <taxon>Dothideomycetes</taxon>
        <taxon>Dothideomycetidae</taxon>
        <taxon>Mycosphaerellales</taxon>
        <taxon>Teratosphaeriaceae</taxon>
        <taxon>Acrodontium</taxon>
    </lineage>
</organism>
<dbReference type="PRINTS" id="PR00412">
    <property type="entry name" value="EPOXHYDRLASE"/>
</dbReference>
<dbReference type="InterPro" id="IPR000639">
    <property type="entry name" value="Epox_hydrolase-like"/>
</dbReference>
<dbReference type="AlphaFoldDB" id="A0AAQ3LZR7"/>
<gene>
    <name evidence="4" type="ORF">R9X50_00168400</name>
</gene>
<evidence type="ECO:0000313" key="4">
    <source>
        <dbReference type="EMBL" id="WPG98884.1"/>
    </source>
</evidence>
<keyword evidence="5" id="KW-1185">Reference proteome</keyword>
<evidence type="ECO:0000256" key="1">
    <source>
        <dbReference type="ARBA" id="ARBA00022801"/>
    </source>
</evidence>
<dbReference type="InterPro" id="IPR029058">
    <property type="entry name" value="AB_hydrolase_fold"/>
</dbReference>
<evidence type="ECO:0000313" key="5">
    <source>
        <dbReference type="Proteomes" id="UP001303373"/>
    </source>
</evidence>